<evidence type="ECO:0000313" key="1">
    <source>
        <dbReference type="EMBL" id="PWS26338.1"/>
    </source>
</evidence>
<organism evidence="1 2">
    <name type="scientific">Pedobacter yonginense</name>
    <dbReference type="NCBI Taxonomy" id="651869"/>
    <lineage>
        <taxon>Bacteria</taxon>
        <taxon>Pseudomonadati</taxon>
        <taxon>Bacteroidota</taxon>
        <taxon>Sphingobacteriia</taxon>
        <taxon>Sphingobacteriales</taxon>
        <taxon>Sphingobacteriaceae</taxon>
        <taxon>Pedobacter</taxon>
    </lineage>
</organism>
<dbReference type="PROSITE" id="PS01332">
    <property type="entry name" value="HTH_RRF2_1"/>
    <property type="match status" value="1"/>
</dbReference>
<sequence>MAIFSKTCEYAIRAVFYIAQKSASGMKSGIKDIAAEIDSPELYLAKILQDLSRKGLITSTKGPNGGFFLTSEMLELPLIEVVKAVDGDALFTGCGLGLKQCSELHPCPLHNEFKAIRNDITLMLSNVSIGGFNQELAEGLVSLKKSKTD</sequence>
<dbReference type="Pfam" id="PF02082">
    <property type="entry name" value="Rrf2"/>
    <property type="match status" value="1"/>
</dbReference>
<name>A0A317EMR7_9SPHI</name>
<accession>A0A317EMR7</accession>
<dbReference type="PROSITE" id="PS51197">
    <property type="entry name" value="HTH_RRF2_2"/>
    <property type="match status" value="1"/>
</dbReference>
<dbReference type="GO" id="GO:0005829">
    <property type="term" value="C:cytosol"/>
    <property type="evidence" value="ECO:0007669"/>
    <property type="project" value="TreeGrafter"/>
</dbReference>
<dbReference type="PANTHER" id="PTHR33221:SF13">
    <property type="entry name" value="TRANSCRIPTIONAL REGULATOR-RELATED"/>
    <property type="match status" value="1"/>
</dbReference>
<dbReference type="OrthoDB" id="9808360at2"/>
<dbReference type="InterPro" id="IPR000944">
    <property type="entry name" value="Tscrpt_reg_Rrf2"/>
</dbReference>
<reference evidence="1 2" key="1">
    <citation type="submission" date="2018-05" db="EMBL/GenBank/DDBJ databases">
        <title>Pedobacter paludis sp. nov., isolated from wetland soil.</title>
        <authorList>
            <person name="Zhang Y."/>
            <person name="Wang G."/>
        </authorList>
    </citation>
    <scope>NUCLEOTIDE SEQUENCE [LARGE SCALE GENOMIC DNA]</scope>
    <source>
        <strain evidence="1 2">KCTC22721</strain>
    </source>
</reference>
<dbReference type="Gene3D" id="1.10.10.10">
    <property type="entry name" value="Winged helix-like DNA-binding domain superfamily/Winged helix DNA-binding domain"/>
    <property type="match status" value="1"/>
</dbReference>
<dbReference type="EMBL" id="QGNZ01000004">
    <property type="protein sequence ID" value="PWS26338.1"/>
    <property type="molecule type" value="Genomic_DNA"/>
</dbReference>
<dbReference type="RefSeq" id="WP_109926904.1">
    <property type="nucleotide sequence ID" value="NZ_QGNZ01000004.1"/>
</dbReference>
<dbReference type="GO" id="GO:0003700">
    <property type="term" value="F:DNA-binding transcription factor activity"/>
    <property type="evidence" value="ECO:0007669"/>
    <property type="project" value="TreeGrafter"/>
</dbReference>
<dbReference type="InterPro" id="IPR036390">
    <property type="entry name" value="WH_DNA-bd_sf"/>
</dbReference>
<proteinExistence type="predicted"/>
<protein>
    <submittedName>
        <fullName evidence="1">Transcriptional regulator</fullName>
    </submittedName>
</protein>
<comment type="caution">
    <text evidence="1">The sequence shown here is derived from an EMBL/GenBank/DDBJ whole genome shotgun (WGS) entry which is preliminary data.</text>
</comment>
<dbReference type="NCBIfam" id="TIGR00738">
    <property type="entry name" value="rrf2_super"/>
    <property type="match status" value="1"/>
</dbReference>
<dbReference type="SUPFAM" id="SSF46785">
    <property type="entry name" value="Winged helix' DNA-binding domain"/>
    <property type="match status" value="1"/>
</dbReference>
<dbReference type="AlphaFoldDB" id="A0A317EMR7"/>
<evidence type="ECO:0000313" key="2">
    <source>
        <dbReference type="Proteomes" id="UP000245379"/>
    </source>
</evidence>
<dbReference type="InterPro" id="IPR036388">
    <property type="entry name" value="WH-like_DNA-bd_sf"/>
</dbReference>
<keyword evidence="2" id="KW-1185">Reference proteome</keyword>
<dbReference type="InterPro" id="IPR030489">
    <property type="entry name" value="TR_Rrf2-type_CS"/>
</dbReference>
<dbReference type="Proteomes" id="UP000245379">
    <property type="component" value="Unassembled WGS sequence"/>
</dbReference>
<gene>
    <name evidence="1" type="ORF">DHW03_16285</name>
</gene>
<dbReference type="PANTHER" id="PTHR33221">
    <property type="entry name" value="WINGED HELIX-TURN-HELIX TRANSCRIPTIONAL REGULATOR, RRF2 FAMILY"/>
    <property type="match status" value="1"/>
</dbReference>